<accession>U7UP90</accession>
<protein>
    <submittedName>
        <fullName evidence="1">Uncharacterized protein</fullName>
    </submittedName>
</protein>
<dbReference type="Proteomes" id="UP000017090">
    <property type="component" value="Unassembled WGS sequence"/>
</dbReference>
<dbReference type="PATRIC" id="fig|1111454.3.peg.664"/>
<proteinExistence type="predicted"/>
<gene>
    <name evidence="1" type="ORF">HMPREF1250_0169</name>
</gene>
<keyword evidence="2" id="KW-1185">Reference proteome</keyword>
<evidence type="ECO:0000313" key="1">
    <source>
        <dbReference type="EMBL" id="ERT61257.1"/>
    </source>
</evidence>
<evidence type="ECO:0000313" key="2">
    <source>
        <dbReference type="Proteomes" id="UP000017090"/>
    </source>
</evidence>
<comment type="caution">
    <text evidence="1">The sequence shown here is derived from an EMBL/GenBank/DDBJ whole genome shotgun (WGS) entry which is preliminary data.</text>
</comment>
<dbReference type="EMBL" id="AWXA01000010">
    <property type="protein sequence ID" value="ERT61257.1"/>
    <property type="molecule type" value="Genomic_DNA"/>
</dbReference>
<dbReference type="STRING" id="1111454.HMPREF1250_0169"/>
<organism evidence="1 2">
    <name type="scientific">Megasphaera vaginalis</name>
    <name type="common">ex Srinivasan et al. 2021</name>
    <dbReference type="NCBI Taxonomy" id="1111454"/>
    <lineage>
        <taxon>Bacteria</taxon>
        <taxon>Bacillati</taxon>
        <taxon>Bacillota</taxon>
        <taxon>Negativicutes</taxon>
        <taxon>Veillonellales</taxon>
        <taxon>Veillonellaceae</taxon>
        <taxon>Megasphaera</taxon>
    </lineage>
</organism>
<dbReference type="AlphaFoldDB" id="U7UP90"/>
<name>U7UP90_9FIRM</name>
<reference evidence="1 2" key="1">
    <citation type="submission" date="2013-09" db="EMBL/GenBank/DDBJ databases">
        <authorList>
            <person name="Durkin A.S."/>
            <person name="Haft D.R."/>
            <person name="McCorrison J."/>
            <person name="Torralba M."/>
            <person name="Gillis M."/>
            <person name="Haft D.H."/>
            <person name="Methe B."/>
            <person name="Sutton G."/>
            <person name="Nelson K.E."/>
        </authorList>
    </citation>
    <scope>NUCLEOTIDE SEQUENCE [LARGE SCALE GENOMIC DNA]</scope>
    <source>
        <strain evidence="1 2">BV3C16-1</strain>
    </source>
</reference>
<sequence length="49" mass="5650">MSIVKSKRYLQYASLLDSVLEPDKLYSHDDVQKILEEVLTQPVETVVND</sequence>